<name>T1F1X9_HELRO</name>
<dbReference type="EnsemblMetazoa" id="HelroT169440">
    <property type="protein sequence ID" value="HelroP169440"/>
    <property type="gene ID" value="HelroG169440"/>
</dbReference>
<dbReference type="EMBL" id="KB096080">
    <property type="protein sequence ID" value="ESO08565.1"/>
    <property type="molecule type" value="Genomic_DNA"/>
</dbReference>
<reference evidence="2" key="3">
    <citation type="submission" date="2015-06" db="UniProtKB">
        <authorList>
            <consortium name="EnsemblMetazoa"/>
        </authorList>
    </citation>
    <scope>IDENTIFICATION</scope>
</reference>
<dbReference type="InParanoid" id="T1F1X9"/>
<dbReference type="CTD" id="20202829"/>
<proteinExistence type="predicted"/>
<dbReference type="HOGENOM" id="CLU_1215921_0_0_1"/>
<organism evidence="2 3">
    <name type="scientific">Helobdella robusta</name>
    <name type="common">Californian leech</name>
    <dbReference type="NCBI Taxonomy" id="6412"/>
    <lineage>
        <taxon>Eukaryota</taxon>
        <taxon>Metazoa</taxon>
        <taxon>Spiralia</taxon>
        <taxon>Lophotrochozoa</taxon>
        <taxon>Annelida</taxon>
        <taxon>Clitellata</taxon>
        <taxon>Hirudinea</taxon>
        <taxon>Rhynchobdellida</taxon>
        <taxon>Glossiphoniidae</taxon>
        <taxon>Helobdella</taxon>
    </lineage>
</organism>
<reference evidence="1 3" key="2">
    <citation type="journal article" date="2013" name="Nature">
        <title>Insights into bilaterian evolution from three spiralian genomes.</title>
        <authorList>
            <person name="Simakov O."/>
            <person name="Marletaz F."/>
            <person name="Cho S.J."/>
            <person name="Edsinger-Gonzales E."/>
            <person name="Havlak P."/>
            <person name="Hellsten U."/>
            <person name="Kuo D.H."/>
            <person name="Larsson T."/>
            <person name="Lv J."/>
            <person name="Arendt D."/>
            <person name="Savage R."/>
            <person name="Osoegawa K."/>
            <person name="de Jong P."/>
            <person name="Grimwood J."/>
            <person name="Chapman J.A."/>
            <person name="Shapiro H."/>
            <person name="Aerts A."/>
            <person name="Otillar R.P."/>
            <person name="Terry A.Y."/>
            <person name="Boore J.L."/>
            <person name="Grigoriev I.V."/>
            <person name="Lindberg D.R."/>
            <person name="Seaver E.C."/>
            <person name="Weisblat D.A."/>
            <person name="Putnam N.H."/>
            <person name="Rokhsar D.S."/>
        </authorList>
    </citation>
    <scope>NUCLEOTIDE SEQUENCE</scope>
</reference>
<reference evidence="3" key="1">
    <citation type="submission" date="2012-12" db="EMBL/GenBank/DDBJ databases">
        <authorList>
            <person name="Hellsten U."/>
            <person name="Grimwood J."/>
            <person name="Chapman J.A."/>
            <person name="Shapiro H."/>
            <person name="Aerts A."/>
            <person name="Otillar R.P."/>
            <person name="Terry A.Y."/>
            <person name="Boore J.L."/>
            <person name="Simakov O."/>
            <person name="Marletaz F."/>
            <person name="Cho S.-J."/>
            <person name="Edsinger-Gonzales E."/>
            <person name="Havlak P."/>
            <person name="Kuo D.-H."/>
            <person name="Larsson T."/>
            <person name="Lv J."/>
            <person name="Arendt D."/>
            <person name="Savage R."/>
            <person name="Osoegawa K."/>
            <person name="de Jong P."/>
            <person name="Lindberg D.R."/>
            <person name="Seaver E.C."/>
            <person name="Weisblat D.A."/>
            <person name="Putnam N.H."/>
            <person name="Grigoriev I.V."/>
            <person name="Rokhsar D.S."/>
        </authorList>
    </citation>
    <scope>NUCLEOTIDE SEQUENCE</scope>
</reference>
<dbReference type="GeneID" id="20202829"/>
<dbReference type="AlphaFoldDB" id="T1F1X9"/>
<evidence type="ECO:0000313" key="2">
    <source>
        <dbReference type="EnsemblMetazoa" id="HelroP169440"/>
    </source>
</evidence>
<evidence type="ECO:0000313" key="1">
    <source>
        <dbReference type="EMBL" id="ESO08565.1"/>
    </source>
</evidence>
<accession>T1F1X9</accession>
<protein>
    <submittedName>
        <fullName evidence="1 2">Uncharacterized protein</fullName>
    </submittedName>
</protein>
<gene>
    <name evidence="2" type="primary">20202829</name>
    <name evidence="1" type="ORF">HELRODRAFT_169440</name>
</gene>
<sequence length="228" mass="26332">MGNVNKPQAKYRNGDTSLFSNSIINNAENDRLKIITPNENRRNESGLHSKVSTEYGTIVLIDDNNNNDQTDSKNCRNIAENNNGSHIDHNQDDNVRIEVTESCDNSENNLSSISNNSNRETLITDLKQRSKHEQPSDVSTSQNTSVWAVELMFLLYKIAESILEPTVRLYLYESVCLNLYPKNNHHYICEHLKFDLGKEHEVQSNAARYMVYYKVNRGFACYFNDFYY</sequence>
<keyword evidence="3" id="KW-1185">Reference proteome</keyword>
<dbReference type="RefSeq" id="XP_009013495.1">
    <property type="nucleotide sequence ID" value="XM_009015247.1"/>
</dbReference>
<dbReference type="EMBL" id="AMQM01003288">
    <property type="status" value="NOT_ANNOTATED_CDS"/>
    <property type="molecule type" value="Genomic_DNA"/>
</dbReference>
<evidence type="ECO:0000313" key="3">
    <source>
        <dbReference type="Proteomes" id="UP000015101"/>
    </source>
</evidence>
<dbReference type="Proteomes" id="UP000015101">
    <property type="component" value="Unassembled WGS sequence"/>
</dbReference>
<dbReference type="KEGG" id="hro:HELRODRAFT_169440"/>